<keyword evidence="2" id="KW-1185">Reference proteome</keyword>
<dbReference type="OrthoDB" id="5374070at2759"/>
<sequence length="538" mass="61416">MAEVASIVGLIHSSSVILNSFAGQVRKWKLLSDRLFDIQEGLDAAELTMEGWRRKYDVQNRRPVVYMHVLFGRLGWERIQQTLGSIRIVSKTIGTDIEKVVGRAIRAKPRGAPERLDGQYDVDLVQECIRRIRRNTSWSRKFNLSVLDKAGDLEMRLERLFRKLSMLERFSDYYLEKEHPDIFQTIERLPGRRVILKIGDARMDSIQNKLLSAVAARRDAELLHRASGQGNRVHIGLSVPQIHKRDFAFLLFIDGQTHERLFHPVKIKAINDSNRVQSDINSTIQALIRNSKEPCYLLPSPSRSEGFQVSIPPSNLLKELEYRDPLSSLIAKQRDFLGQQVLYPQDQVAIACGITQGCFRLLGSQWLKFLDCKNVRWRRSAEGKWTTMMAAVPGDSSTNRTLEQILDAGKERRDRRDLRAHCHIFRIGLLLAELALKTQITYIEFDSMTGGASIYISELDSEALDATEIAAEVDLKANVMLGNIVFFCLSALQERDMMGNKEIEGDYYNDVVKQAEQLETLIQADRKRRLPLGTPSPH</sequence>
<organism evidence="1 2">
    <name type="scientific">Zopfia rhizophila CBS 207.26</name>
    <dbReference type="NCBI Taxonomy" id="1314779"/>
    <lineage>
        <taxon>Eukaryota</taxon>
        <taxon>Fungi</taxon>
        <taxon>Dikarya</taxon>
        <taxon>Ascomycota</taxon>
        <taxon>Pezizomycotina</taxon>
        <taxon>Dothideomycetes</taxon>
        <taxon>Dothideomycetes incertae sedis</taxon>
        <taxon>Zopfiaceae</taxon>
        <taxon>Zopfia</taxon>
    </lineage>
</organism>
<accession>A0A6A6DFI1</accession>
<dbReference type="EMBL" id="ML994681">
    <property type="protein sequence ID" value="KAF2177905.1"/>
    <property type="molecule type" value="Genomic_DNA"/>
</dbReference>
<evidence type="ECO:0000313" key="2">
    <source>
        <dbReference type="Proteomes" id="UP000800200"/>
    </source>
</evidence>
<reference evidence="1" key="1">
    <citation type="journal article" date="2020" name="Stud. Mycol.">
        <title>101 Dothideomycetes genomes: a test case for predicting lifestyles and emergence of pathogens.</title>
        <authorList>
            <person name="Haridas S."/>
            <person name="Albert R."/>
            <person name="Binder M."/>
            <person name="Bloem J."/>
            <person name="Labutti K."/>
            <person name="Salamov A."/>
            <person name="Andreopoulos B."/>
            <person name="Baker S."/>
            <person name="Barry K."/>
            <person name="Bills G."/>
            <person name="Bluhm B."/>
            <person name="Cannon C."/>
            <person name="Castanera R."/>
            <person name="Culley D."/>
            <person name="Daum C."/>
            <person name="Ezra D."/>
            <person name="Gonzalez J."/>
            <person name="Henrissat B."/>
            <person name="Kuo A."/>
            <person name="Liang C."/>
            <person name="Lipzen A."/>
            <person name="Lutzoni F."/>
            <person name="Magnuson J."/>
            <person name="Mondo S."/>
            <person name="Nolan M."/>
            <person name="Ohm R."/>
            <person name="Pangilinan J."/>
            <person name="Park H.-J."/>
            <person name="Ramirez L."/>
            <person name="Alfaro M."/>
            <person name="Sun H."/>
            <person name="Tritt A."/>
            <person name="Yoshinaga Y."/>
            <person name="Zwiers L.-H."/>
            <person name="Turgeon B."/>
            <person name="Goodwin S."/>
            <person name="Spatafora J."/>
            <person name="Crous P."/>
            <person name="Grigoriev I."/>
        </authorList>
    </citation>
    <scope>NUCLEOTIDE SEQUENCE</scope>
    <source>
        <strain evidence="1">CBS 207.26</strain>
    </source>
</reference>
<gene>
    <name evidence="1" type="ORF">K469DRAFT_732196</name>
</gene>
<proteinExistence type="predicted"/>
<dbReference type="Proteomes" id="UP000800200">
    <property type="component" value="Unassembled WGS sequence"/>
</dbReference>
<protein>
    <submittedName>
        <fullName evidence="1">Uncharacterized protein</fullName>
    </submittedName>
</protein>
<dbReference type="AlphaFoldDB" id="A0A6A6DFI1"/>
<evidence type="ECO:0000313" key="1">
    <source>
        <dbReference type="EMBL" id="KAF2177905.1"/>
    </source>
</evidence>
<name>A0A6A6DFI1_9PEZI</name>